<dbReference type="InterPro" id="IPR051055">
    <property type="entry name" value="PIF1_helicase"/>
</dbReference>
<dbReference type="Proteomes" id="UP000022910">
    <property type="component" value="Unassembled WGS sequence"/>
</dbReference>
<keyword evidence="1" id="KW-0547">Nucleotide-binding</keyword>
<name>A0A015JUX0_RHIIW</name>
<feature type="domain" description="DNA helicase Pif1-like DEAD-box helicase" evidence="2">
    <location>
        <begin position="884"/>
        <end position="1082"/>
    </location>
</feature>
<dbReference type="HOGENOM" id="CLU_003075_0_0_1"/>
<dbReference type="PANTHER" id="PTHR47642">
    <property type="entry name" value="ATP-DEPENDENT DNA HELICASE"/>
    <property type="match status" value="1"/>
</dbReference>
<keyword evidence="1" id="KW-0067">ATP-binding</keyword>
<keyword evidence="1" id="KW-0227">DNA damage</keyword>
<protein>
    <recommendedName>
        <fullName evidence="1">ATP-dependent DNA helicase</fullName>
        <ecNumber evidence="1">5.6.2.3</ecNumber>
    </recommendedName>
</protein>
<organism evidence="4 5">
    <name type="scientific">Rhizophagus irregularis (strain DAOM 197198w)</name>
    <name type="common">Glomus intraradices</name>
    <dbReference type="NCBI Taxonomy" id="1432141"/>
    <lineage>
        <taxon>Eukaryota</taxon>
        <taxon>Fungi</taxon>
        <taxon>Fungi incertae sedis</taxon>
        <taxon>Mucoromycota</taxon>
        <taxon>Glomeromycotina</taxon>
        <taxon>Glomeromycetes</taxon>
        <taxon>Glomerales</taxon>
        <taxon>Glomeraceae</taxon>
        <taxon>Rhizophagus</taxon>
    </lineage>
</organism>
<dbReference type="EC" id="5.6.2.3" evidence="1"/>
<dbReference type="Gene3D" id="3.40.50.300">
    <property type="entry name" value="P-loop containing nucleotide triphosphate hydrolases"/>
    <property type="match status" value="1"/>
</dbReference>
<dbReference type="Pfam" id="PF14214">
    <property type="entry name" value="Helitron_like_N"/>
    <property type="match status" value="1"/>
</dbReference>
<comment type="catalytic activity">
    <reaction evidence="1">
        <text>ATP + H2O = ADP + phosphate + H(+)</text>
        <dbReference type="Rhea" id="RHEA:13065"/>
        <dbReference type="ChEBI" id="CHEBI:15377"/>
        <dbReference type="ChEBI" id="CHEBI:15378"/>
        <dbReference type="ChEBI" id="CHEBI:30616"/>
        <dbReference type="ChEBI" id="CHEBI:43474"/>
        <dbReference type="ChEBI" id="CHEBI:456216"/>
        <dbReference type="EC" id="5.6.2.3"/>
    </reaction>
</comment>
<dbReference type="InterPro" id="IPR010285">
    <property type="entry name" value="DNA_helicase_pif1-like_DEAD"/>
</dbReference>
<feature type="domain" description="Helitron helicase-like" evidence="3">
    <location>
        <begin position="355"/>
        <end position="544"/>
    </location>
</feature>
<evidence type="ECO:0000313" key="5">
    <source>
        <dbReference type="Proteomes" id="UP000022910"/>
    </source>
</evidence>
<sequence>MSQHRFKSKTYRFQSYNSSDLYSSLNTHIATSSQSNLTNNINSDSQPSEIIQNPLNLDVAPLPIWQPSTRLSKLHTQFQTTILSQYTCLPCAFCGKLLYPTKAKWFPYDENYTYPLEINFQNIDIYIKDDGSIRTLHPIPDVIKAIPITQRKFLSPVFLHCSLGRNLDANRYTEYRTLVGDMEFSKNMRVLKLYSDILGAFLSNPESQNNNENLSWLTPELCTAAHWLKQHNKYLKPFSRLLSTSSLLTETYQDPFPTATHLSSDTNAPPFQEGDIVLSSADFPTEVHNEDFHYTYLMAGFVQTQTTTLPLSFNNPDLEPLIFPDLFPDGNGHFFDQTINSSEDNSIKVETYGKYIKYRLLCVDSRFRLHPYWPHYSYLRLEKLRNHQNTTLLWRQKQSDKIFRPPTASELITHSVYSGNRIVDETKTITLPSFIRTGETYFNEKLLHINAMMREYNLPSLFITLTAAETKWTHLKDILKSTDNRDTNPTNRPLHTTHHFTHRKKELWNHVWKKPENSNWGYLNHFFERVEFQNRGASHTHTILWVEKSIIEMIEENLIRADLPDQNLEPELYQLVITHQIHTCRPGKCGGPAPHDRWVVPYHPATLLIWNAHMNIQYVSSKNLGKYLTKYVVKSEPTYVFNISEGDKYREHIVARRLSSIECMFLLLGETICNSSVQVKYLPTDPPTTRSRAIRPISTISDDDEDPYWKDAIEKYFARPHDEQFDNITYPNYFKNYTLSTKRPSSNKIYYKDDFNYYVTKRTFPLVVRYRHLKIQNGESFFYQQLLLTTTCRSESELLGNYTSYRKKYLSLHPNFQNSIQNITDTTENENRYSLQNQFNTIITHIIEDLANNITPQIADILAKQLDALKLTSPIFPQNAMLYLPEEQYILYNTIVSNLGSLQSKKYPFFFITGSGGTGKTYITKLIIDWLNSQNKTYLLIVPTGVAAQNVGGQTIHSALRLTQSGSGYQSLAFYDLEFKKKLQSIQILIIEEISMVSAVLFDFISNLFSRIHNSDIAFGGICVIVVGDLAQLPPVRGEAVFYLSVWQLFYPLFLYKSQRQQEDREFYQMLEEIRFGTISDATWAKLVEKAANYNNNQSLDSLLTTTNIVGYCETSKQINNTICNLLPINGDKFLIAESIDFLEGKRVPSEHVQSQFKLKTNMPPTVRLQQGARIMYLNNSLINHGICNGTIGVITDINKQQPSVQVAFCIQGAIIQKWITRETAYFYSTGQHASRTQFPLQNSFSLTVHKTQSLTLPLISLDLSQLFAPGQAYTALSRCPKWDNIQIMNLSKDSFIVDPNVVKEYSRLKQIASQPLPIS</sequence>
<dbReference type="OrthoDB" id="2399114at2759"/>
<evidence type="ECO:0000259" key="2">
    <source>
        <dbReference type="Pfam" id="PF05970"/>
    </source>
</evidence>
<dbReference type="GO" id="GO:0043139">
    <property type="term" value="F:5'-3' DNA helicase activity"/>
    <property type="evidence" value="ECO:0007669"/>
    <property type="project" value="UniProtKB-EC"/>
</dbReference>
<proteinExistence type="inferred from homology"/>
<keyword evidence="1" id="KW-0233">DNA recombination</keyword>
<comment type="cofactor">
    <cofactor evidence="1">
        <name>Mg(2+)</name>
        <dbReference type="ChEBI" id="CHEBI:18420"/>
    </cofactor>
</comment>
<keyword evidence="1" id="KW-0378">Hydrolase</keyword>
<dbReference type="EMBL" id="JEMT01026572">
    <property type="protein sequence ID" value="EXX58909.1"/>
    <property type="molecule type" value="Genomic_DNA"/>
</dbReference>
<gene>
    <name evidence="4" type="ORF">RirG_193560</name>
</gene>
<comment type="similarity">
    <text evidence="1">Belongs to the helicase family.</text>
</comment>
<keyword evidence="1" id="KW-0234">DNA repair</keyword>
<dbReference type="STRING" id="1432141.A0A015JUX0"/>
<dbReference type="GO" id="GO:0016887">
    <property type="term" value="F:ATP hydrolysis activity"/>
    <property type="evidence" value="ECO:0007669"/>
    <property type="project" value="RHEA"/>
</dbReference>
<reference evidence="4 5" key="1">
    <citation type="submission" date="2014-02" db="EMBL/GenBank/DDBJ databases">
        <title>Single nucleus genome sequencing reveals high similarity among nuclei of an endomycorrhizal fungus.</title>
        <authorList>
            <person name="Lin K."/>
            <person name="Geurts R."/>
            <person name="Zhang Z."/>
            <person name="Limpens E."/>
            <person name="Saunders D.G."/>
            <person name="Mu D."/>
            <person name="Pang E."/>
            <person name="Cao H."/>
            <person name="Cha H."/>
            <person name="Lin T."/>
            <person name="Zhou Q."/>
            <person name="Shang Y."/>
            <person name="Li Y."/>
            <person name="Ivanov S."/>
            <person name="Sharma T."/>
            <person name="Velzen R.V."/>
            <person name="Ruijter N.D."/>
            <person name="Aanen D.K."/>
            <person name="Win J."/>
            <person name="Kamoun S."/>
            <person name="Bisseling T."/>
            <person name="Huang S."/>
        </authorList>
    </citation>
    <scope>NUCLEOTIDE SEQUENCE [LARGE SCALE GENOMIC DNA]</scope>
    <source>
        <strain evidence="5">DAOM197198w</strain>
    </source>
</reference>
<dbReference type="InterPro" id="IPR025476">
    <property type="entry name" value="Helitron_helicase-like"/>
</dbReference>
<dbReference type="GO" id="GO:0006310">
    <property type="term" value="P:DNA recombination"/>
    <property type="evidence" value="ECO:0007669"/>
    <property type="project" value="UniProtKB-KW"/>
</dbReference>
<dbReference type="InterPro" id="IPR027417">
    <property type="entry name" value="P-loop_NTPase"/>
</dbReference>
<evidence type="ECO:0000313" key="4">
    <source>
        <dbReference type="EMBL" id="EXX58909.1"/>
    </source>
</evidence>
<dbReference type="GO" id="GO:0000723">
    <property type="term" value="P:telomere maintenance"/>
    <property type="evidence" value="ECO:0007669"/>
    <property type="project" value="InterPro"/>
</dbReference>
<dbReference type="GO" id="GO:0005524">
    <property type="term" value="F:ATP binding"/>
    <property type="evidence" value="ECO:0007669"/>
    <property type="project" value="UniProtKB-KW"/>
</dbReference>
<evidence type="ECO:0000256" key="1">
    <source>
        <dbReference type="RuleBase" id="RU363044"/>
    </source>
</evidence>
<dbReference type="Pfam" id="PF05970">
    <property type="entry name" value="PIF1"/>
    <property type="match status" value="1"/>
</dbReference>
<dbReference type="PANTHER" id="PTHR47642:SF5">
    <property type="entry name" value="ATP-DEPENDENT DNA HELICASE"/>
    <property type="match status" value="1"/>
</dbReference>
<keyword evidence="5" id="KW-1185">Reference proteome</keyword>
<keyword evidence="1" id="KW-0347">Helicase</keyword>
<evidence type="ECO:0000259" key="3">
    <source>
        <dbReference type="Pfam" id="PF14214"/>
    </source>
</evidence>
<accession>A0A015JUX0</accession>
<dbReference type="GO" id="GO:0006281">
    <property type="term" value="P:DNA repair"/>
    <property type="evidence" value="ECO:0007669"/>
    <property type="project" value="UniProtKB-KW"/>
</dbReference>
<comment type="caution">
    <text evidence="4">The sequence shown here is derived from an EMBL/GenBank/DDBJ whole genome shotgun (WGS) entry which is preliminary data.</text>
</comment>
<dbReference type="SUPFAM" id="SSF52540">
    <property type="entry name" value="P-loop containing nucleoside triphosphate hydrolases"/>
    <property type="match status" value="2"/>
</dbReference>